<dbReference type="GO" id="GO:0030014">
    <property type="term" value="C:CCR4-NOT complex"/>
    <property type="evidence" value="ECO:0007669"/>
    <property type="project" value="InterPro"/>
</dbReference>
<comment type="caution">
    <text evidence="15">The sequence shown here is derived from an EMBL/GenBank/DDBJ whole genome shotgun (WGS) entry which is preliminary data.</text>
</comment>
<evidence type="ECO:0000256" key="13">
    <source>
        <dbReference type="ARBA" id="ARBA00023163"/>
    </source>
</evidence>
<keyword evidence="10" id="KW-0269">Exonuclease</keyword>
<dbReference type="GO" id="GO:0003723">
    <property type="term" value="F:RNA binding"/>
    <property type="evidence" value="ECO:0007669"/>
    <property type="project" value="UniProtKB-KW"/>
</dbReference>
<evidence type="ECO:0000256" key="5">
    <source>
        <dbReference type="ARBA" id="ARBA00012161"/>
    </source>
</evidence>
<dbReference type="InterPro" id="IPR012337">
    <property type="entry name" value="RNaseH-like_sf"/>
</dbReference>
<keyword evidence="8" id="KW-0479">Metal-binding</keyword>
<dbReference type="FunCoup" id="G4TZQ5">
    <property type="interactions" value="610"/>
</dbReference>
<gene>
    <name evidence="15" type="ORF">PIIN_10784</name>
</gene>
<comment type="catalytic activity">
    <reaction evidence="1">
        <text>Exonucleolytic cleavage of poly(A) to 5'-AMP.</text>
        <dbReference type="EC" id="3.1.13.4"/>
    </reaction>
</comment>
<protein>
    <recommendedName>
        <fullName evidence="5">poly(A)-specific ribonuclease</fullName>
        <ecNumber evidence="5">3.1.13.4</ecNumber>
    </recommendedName>
</protein>
<dbReference type="SUPFAM" id="SSF53098">
    <property type="entry name" value="Ribonuclease H-like"/>
    <property type="match status" value="1"/>
</dbReference>
<evidence type="ECO:0000256" key="4">
    <source>
        <dbReference type="ARBA" id="ARBA00008372"/>
    </source>
</evidence>
<keyword evidence="13" id="KW-0804">Transcription</keyword>
<sequence length="371" mass="39898">MPPLPVREITRDVWSSNLEDAMRDLRRLVDAYPYIAIDCEFPAVVARPIGKFKTSTDYHYQTMRCNVEILKLIQLGITLVNEDGQVAQDCTWQFNFYFNTDEDTYEPASIDALSKAGLDFARHRTNGIQPGDFAELMITSGLVLSDETIWISYHGAYDFGYLLRMLTGAPLPLTEEEFFDIVKIWFPRVYDIKYMMRQIKPQLKGGLLEISQDLGVSTGVLVGPNFTSGYASFLAATTFHHILNQYIAPSSSRWDLSAFLGALYGLGSTYVSGVLDNSKSTLTSAERERPGTVSHGMGSGAAGLHSSALASLAGAGLGGVLSGGQSVTGHQSGQQAQHLGVGVGALGSTSAQHYLNQVAAAAAAGGGHGVG</sequence>
<evidence type="ECO:0000313" key="16">
    <source>
        <dbReference type="Proteomes" id="UP000007148"/>
    </source>
</evidence>
<comment type="subcellular location">
    <subcellularLocation>
        <location evidence="3">Cytoplasm</location>
    </subcellularLocation>
    <subcellularLocation>
        <location evidence="2">Nucleus</location>
    </subcellularLocation>
</comment>
<keyword evidence="6" id="KW-0963">Cytoplasm</keyword>
<dbReference type="PANTHER" id="PTHR10797">
    <property type="entry name" value="CCR4-NOT TRANSCRIPTION COMPLEX SUBUNIT"/>
    <property type="match status" value="1"/>
</dbReference>
<dbReference type="Pfam" id="PF04857">
    <property type="entry name" value="CAF1"/>
    <property type="match status" value="2"/>
</dbReference>
<dbReference type="EC" id="3.1.13.4" evidence="5"/>
<dbReference type="GO" id="GO:0046872">
    <property type="term" value="F:metal ion binding"/>
    <property type="evidence" value="ECO:0007669"/>
    <property type="project" value="UniProtKB-KW"/>
</dbReference>
<keyword evidence="14" id="KW-0539">Nucleus</keyword>
<organism evidence="15 16">
    <name type="scientific">Serendipita indica (strain DSM 11827)</name>
    <name type="common">Root endophyte fungus</name>
    <name type="synonym">Piriformospora indica</name>
    <dbReference type="NCBI Taxonomy" id="1109443"/>
    <lineage>
        <taxon>Eukaryota</taxon>
        <taxon>Fungi</taxon>
        <taxon>Dikarya</taxon>
        <taxon>Basidiomycota</taxon>
        <taxon>Agaricomycotina</taxon>
        <taxon>Agaricomycetes</taxon>
        <taxon>Sebacinales</taxon>
        <taxon>Serendipitaceae</taxon>
        <taxon>Serendipita</taxon>
    </lineage>
</organism>
<comment type="similarity">
    <text evidence="4">Belongs to the CAF1 family.</text>
</comment>
<dbReference type="Proteomes" id="UP000007148">
    <property type="component" value="Unassembled WGS sequence"/>
</dbReference>
<evidence type="ECO:0000256" key="14">
    <source>
        <dbReference type="ARBA" id="ARBA00023242"/>
    </source>
</evidence>
<dbReference type="EMBL" id="CAFZ01001010">
    <property type="protein sequence ID" value="CCA76798.1"/>
    <property type="molecule type" value="Genomic_DNA"/>
</dbReference>
<dbReference type="InterPro" id="IPR036397">
    <property type="entry name" value="RNaseH_sf"/>
</dbReference>
<dbReference type="HOGENOM" id="CLU_027974_0_2_1"/>
<keyword evidence="7" id="KW-0540">Nuclease</keyword>
<evidence type="ECO:0000313" key="15">
    <source>
        <dbReference type="EMBL" id="CCA76798.1"/>
    </source>
</evidence>
<dbReference type="AlphaFoldDB" id="G4TZQ5"/>
<dbReference type="InterPro" id="IPR039637">
    <property type="entry name" value="CNOT7/CNOT8/Pop2"/>
</dbReference>
<dbReference type="Gene3D" id="3.30.420.10">
    <property type="entry name" value="Ribonuclease H-like superfamily/Ribonuclease H"/>
    <property type="match status" value="1"/>
</dbReference>
<feature type="non-terminal residue" evidence="15">
    <location>
        <position position="371"/>
    </location>
</feature>
<proteinExistence type="inferred from homology"/>
<evidence type="ECO:0000256" key="12">
    <source>
        <dbReference type="ARBA" id="ARBA00023015"/>
    </source>
</evidence>
<dbReference type="STRING" id="1109443.G4TZQ5"/>
<accession>G4TZQ5</accession>
<keyword evidence="12" id="KW-0805">Transcription regulation</keyword>
<dbReference type="GO" id="GO:0005737">
    <property type="term" value="C:cytoplasm"/>
    <property type="evidence" value="ECO:0007669"/>
    <property type="project" value="UniProtKB-SubCell"/>
</dbReference>
<dbReference type="OMA" id="HIREVWS"/>
<keyword evidence="11" id="KW-0694">RNA-binding</keyword>
<evidence type="ECO:0000256" key="10">
    <source>
        <dbReference type="ARBA" id="ARBA00022839"/>
    </source>
</evidence>
<keyword evidence="9" id="KW-0378">Hydrolase</keyword>
<dbReference type="InParanoid" id="G4TZQ5"/>
<evidence type="ECO:0000256" key="1">
    <source>
        <dbReference type="ARBA" id="ARBA00001663"/>
    </source>
</evidence>
<dbReference type="GO" id="GO:0004535">
    <property type="term" value="F:poly(A)-specific ribonuclease activity"/>
    <property type="evidence" value="ECO:0007669"/>
    <property type="project" value="UniProtKB-EC"/>
</dbReference>
<evidence type="ECO:0000256" key="11">
    <source>
        <dbReference type="ARBA" id="ARBA00022884"/>
    </source>
</evidence>
<dbReference type="GO" id="GO:0005634">
    <property type="term" value="C:nucleus"/>
    <property type="evidence" value="ECO:0007669"/>
    <property type="project" value="UniProtKB-SubCell"/>
</dbReference>
<reference evidence="15 16" key="1">
    <citation type="journal article" date="2011" name="PLoS Pathog.">
        <title>Endophytic Life Strategies Decoded by Genome and Transcriptome Analyses of the Mutualistic Root Symbiont Piriformospora indica.</title>
        <authorList>
            <person name="Zuccaro A."/>
            <person name="Lahrmann U."/>
            <person name="Guldener U."/>
            <person name="Langen G."/>
            <person name="Pfiffi S."/>
            <person name="Biedenkopf D."/>
            <person name="Wong P."/>
            <person name="Samans B."/>
            <person name="Grimm C."/>
            <person name="Basiewicz M."/>
            <person name="Murat C."/>
            <person name="Martin F."/>
            <person name="Kogel K.H."/>
        </authorList>
    </citation>
    <scope>NUCLEOTIDE SEQUENCE [LARGE SCALE GENOMIC DNA]</scope>
    <source>
        <strain evidence="15 16">DSM 11827</strain>
    </source>
</reference>
<evidence type="ECO:0000256" key="9">
    <source>
        <dbReference type="ARBA" id="ARBA00022801"/>
    </source>
</evidence>
<evidence type="ECO:0000256" key="2">
    <source>
        <dbReference type="ARBA" id="ARBA00004123"/>
    </source>
</evidence>
<keyword evidence="16" id="KW-1185">Reference proteome</keyword>
<dbReference type="InterPro" id="IPR006941">
    <property type="entry name" value="RNase_CAF1"/>
</dbReference>
<dbReference type="eggNOG" id="KOG0304">
    <property type="taxonomic scope" value="Eukaryota"/>
</dbReference>
<evidence type="ECO:0000256" key="3">
    <source>
        <dbReference type="ARBA" id="ARBA00004496"/>
    </source>
</evidence>
<dbReference type="OrthoDB" id="1164111at2759"/>
<evidence type="ECO:0000256" key="7">
    <source>
        <dbReference type="ARBA" id="ARBA00022722"/>
    </source>
</evidence>
<evidence type="ECO:0000256" key="6">
    <source>
        <dbReference type="ARBA" id="ARBA00022490"/>
    </source>
</evidence>
<name>G4TZQ5_SERID</name>
<evidence type="ECO:0000256" key="8">
    <source>
        <dbReference type="ARBA" id="ARBA00022723"/>
    </source>
</evidence>